<dbReference type="AlphaFoldDB" id="A0A7X0NI19"/>
<dbReference type="InterPro" id="IPR006977">
    <property type="entry name" value="Yip1_dom"/>
</dbReference>
<feature type="transmembrane region" description="Helical" evidence="5">
    <location>
        <begin position="133"/>
        <end position="154"/>
    </location>
</feature>
<keyword evidence="8" id="KW-1185">Reference proteome</keyword>
<dbReference type="Proteomes" id="UP000537141">
    <property type="component" value="Unassembled WGS sequence"/>
</dbReference>
<feature type="transmembrane region" description="Helical" evidence="5">
    <location>
        <begin position="28"/>
        <end position="49"/>
    </location>
</feature>
<dbReference type="EMBL" id="JACHHU010000018">
    <property type="protein sequence ID" value="MBB6543696.1"/>
    <property type="molecule type" value="Genomic_DNA"/>
</dbReference>
<evidence type="ECO:0000256" key="3">
    <source>
        <dbReference type="ARBA" id="ARBA00022989"/>
    </source>
</evidence>
<comment type="subcellular location">
    <subcellularLocation>
        <location evidence="1">Membrane</location>
        <topology evidence="1">Multi-pass membrane protein</topology>
    </subcellularLocation>
</comment>
<accession>A0A7X0NI19</accession>
<evidence type="ECO:0000313" key="7">
    <source>
        <dbReference type="EMBL" id="MBB6543696.1"/>
    </source>
</evidence>
<evidence type="ECO:0000313" key="8">
    <source>
        <dbReference type="Proteomes" id="UP000537141"/>
    </source>
</evidence>
<keyword evidence="3 5" id="KW-1133">Transmembrane helix</keyword>
<gene>
    <name evidence="7" type="ORF">HNQ55_002217</name>
</gene>
<evidence type="ECO:0000256" key="1">
    <source>
        <dbReference type="ARBA" id="ARBA00004141"/>
    </source>
</evidence>
<proteinExistence type="predicted"/>
<feature type="transmembrane region" description="Helical" evidence="5">
    <location>
        <begin position="180"/>
        <end position="203"/>
    </location>
</feature>
<evidence type="ECO:0000256" key="5">
    <source>
        <dbReference type="SAM" id="Phobius"/>
    </source>
</evidence>
<evidence type="ECO:0000256" key="2">
    <source>
        <dbReference type="ARBA" id="ARBA00022692"/>
    </source>
</evidence>
<dbReference type="GO" id="GO:0016020">
    <property type="term" value="C:membrane"/>
    <property type="evidence" value="ECO:0007669"/>
    <property type="project" value="UniProtKB-SubCell"/>
</dbReference>
<dbReference type="Pfam" id="PF04893">
    <property type="entry name" value="Yip1"/>
    <property type="match status" value="1"/>
</dbReference>
<protein>
    <recommendedName>
        <fullName evidence="6">Yip1 domain-containing protein</fullName>
    </recommendedName>
</protein>
<feature type="transmembrane region" description="Helical" evidence="5">
    <location>
        <begin position="215"/>
        <end position="235"/>
    </location>
</feature>
<keyword evidence="2 5" id="KW-0812">Transmembrane</keyword>
<name>A0A7X0NI19_9GAMM</name>
<evidence type="ECO:0000259" key="6">
    <source>
        <dbReference type="Pfam" id="PF04893"/>
    </source>
</evidence>
<evidence type="ECO:0000256" key="4">
    <source>
        <dbReference type="ARBA" id="ARBA00023136"/>
    </source>
</evidence>
<feature type="domain" description="Yip1" evidence="6">
    <location>
        <begin position="10"/>
        <end position="231"/>
    </location>
</feature>
<dbReference type="RefSeq" id="WP_184424477.1">
    <property type="nucleotide sequence ID" value="NZ_AP027362.1"/>
</dbReference>
<organism evidence="7 8">
    <name type="scientific">Thalassotalea piscium</name>
    <dbReference type="NCBI Taxonomy" id="1230533"/>
    <lineage>
        <taxon>Bacteria</taxon>
        <taxon>Pseudomonadati</taxon>
        <taxon>Pseudomonadota</taxon>
        <taxon>Gammaproteobacteria</taxon>
        <taxon>Alteromonadales</taxon>
        <taxon>Colwelliaceae</taxon>
        <taxon>Thalassotalea</taxon>
    </lineage>
</organism>
<keyword evidence="4 5" id="KW-0472">Membrane</keyword>
<feature type="transmembrane region" description="Helical" evidence="5">
    <location>
        <begin position="94"/>
        <end position="113"/>
    </location>
</feature>
<reference evidence="7 8" key="1">
    <citation type="submission" date="2020-08" db="EMBL/GenBank/DDBJ databases">
        <title>Genomic Encyclopedia of Type Strains, Phase IV (KMG-IV): sequencing the most valuable type-strain genomes for metagenomic binning, comparative biology and taxonomic classification.</title>
        <authorList>
            <person name="Goeker M."/>
        </authorList>
    </citation>
    <scope>NUCLEOTIDE SEQUENCE [LARGE SCALE GENOMIC DNA]</scope>
    <source>
        <strain evidence="7 8">DSM 26287</strain>
    </source>
</reference>
<comment type="caution">
    <text evidence="7">The sequence shown here is derived from an EMBL/GenBank/DDBJ whole genome shotgun (WGS) entry which is preliminary data.</text>
</comment>
<sequence>MSANPLQACFDVLLSPAKAFSSVKDKKGWAWLPFFLVIASTSAVFVHYFSVVDINWFQEQSLEQAAAMTGMTYDELKAASSEADATSAMLQTTISVVISLIAVNLLVAIYYLLATKIMAKNDYGFKNWFAFSWWASLPLVVSSLASILVLLFAVDSNISMNDLQPTSLNSLIFSLDQSHAWYNFLEAINLFSLWMIAIASVGLKTWLNIDIKKASIIAAIPSIAIYGLWAIYILFVA</sequence>